<name>K6YPF4_9ALTE</name>
<dbReference type="NCBIfam" id="NF001266">
    <property type="entry name" value="PRK00228.1-1"/>
    <property type="match status" value="1"/>
</dbReference>
<dbReference type="STRING" id="493475.GARC_1546"/>
<dbReference type="AlphaFoldDB" id="K6YPF4"/>
<dbReference type="InterPro" id="IPR003774">
    <property type="entry name" value="AlgH-like"/>
</dbReference>
<dbReference type="SUPFAM" id="SSF143456">
    <property type="entry name" value="VC0467-like"/>
    <property type="match status" value="1"/>
</dbReference>
<dbReference type="PANTHER" id="PTHR30327">
    <property type="entry name" value="UNCHARACTERIZED PROTEIN YQGE"/>
    <property type="match status" value="1"/>
</dbReference>
<sequence length="185" mass="20441">MQSLQNYLLIASPSMDDPYFARTVTYICEHNEHGAMGLIINQPVGMKLKELVEQVDDKAEVIDEKAEDIILAGGPVSQDRGFILHTTQPGWASSLTMTPEVMVTTSKDIISSLGNKDAPDKSLIMLGYAGWTAGQLEEEIQTSSWLMVEADTEILFDTPIHKKWETAVQRLGIDVWQLGPDIGHA</sequence>
<proteinExistence type="inferred from homology"/>
<dbReference type="GO" id="GO:0005829">
    <property type="term" value="C:cytosol"/>
    <property type="evidence" value="ECO:0007669"/>
    <property type="project" value="TreeGrafter"/>
</dbReference>
<evidence type="ECO:0000313" key="4">
    <source>
        <dbReference type="Proteomes" id="UP000006327"/>
    </source>
</evidence>
<comment type="similarity">
    <text evidence="1 2">Belongs to the UPF0301 (AlgH) family.</text>
</comment>
<dbReference type="eggNOG" id="COG1678">
    <property type="taxonomic scope" value="Bacteria"/>
</dbReference>
<accession>K6YPF4</accession>
<dbReference type="HAMAP" id="MF_00758">
    <property type="entry name" value="UPF0301"/>
    <property type="match status" value="1"/>
</dbReference>
<dbReference type="RefSeq" id="WP_007618434.1">
    <property type="nucleotide sequence ID" value="NZ_BAEO01000018.1"/>
</dbReference>
<evidence type="ECO:0000313" key="3">
    <source>
        <dbReference type="EMBL" id="GAC18518.1"/>
    </source>
</evidence>
<evidence type="ECO:0000256" key="2">
    <source>
        <dbReference type="HAMAP-Rule" id="MF_00758"/>
    </source>
</evidence>
<comment type="caution">
    <text evidence="3">The sequence shown here is derived from an EMBL/GenBank/DDBJ whole genome shotgun (WGS) entry which is preliminary data.</text>
</comment>
<organism evidence="3 4">
    <name type="scientific">Paraglaciecola arctica BSs20135</name>
    <dbReference type="NCBI Taxonomy" id="493475"/>
    <lineage>
        <taxon>Bacteria</taxon>
        <taxon>Pseudomonadati</taxon>
        <taxon>Pseudomonadota</taxon>
        <taxon>Gammaproteobacteria</taxon>
        <taxon>Alteromonadales</taxon>
        <taxon>Alteromonadaceae</taxon>
        <taxon>Paraglaciecola</taxon>
    </lineage>
</organism>
<protein>
    <recommendedName>
        <fullName evidence="2">UPF0301 protein GARC_1546</fullName>
    </recommendedName>
</protein>
<dbReference type="Gene3D" id="3.40.1740.10">
    <property type="entry name" value="VC0467-like"/>
    <property type="match status" value="1"/>
</dbReference>
<dbReference type="PANTHER" id="PTHR30327:SF1">
    <property type="entry name" value="UPF0301 PROTEIN YQGE"/>
    <property type="match status" value="1"/>
</dbReference>
<dbReference type="Proteomes" id="UP000006327">
    <property type="component" value="Unassembled WGS sequence"/>
</dbReference>
<evidence type="ECO:0000256" key="1">
    <source>
        <dbReference type="ARBA" id="ARBA00009600"/>
    </source>
</evidence>
<keyword evidence="4" id="KW-1185">Reference proteome</keyword>
<dbReference type="Pfam" id="PF02622">
    <property type="entry name" value="DUF179"/>
    <property type="match status" value="1"/>
</dbReference>
<gene>
    <name evidence="3" type="ORF">GARC_1546</name>
</gene>
<dbReference type="OrthoDB" id="9807486at2"/>
<dbReference type="EMBL" id="BAEO01000018">
    <property type="protein sequence ID" value="GAC18518.1"/>
    <property type="molecule type" value="Genomic_DNA"/>
</dbReference>
<reference evidence="3 4" key="1">
    <citation type="journal article" date="2017" name="Antonie Van Leeuwenhoek">
        <title>Rhizobium rhizosphaerae sp. nov., a novel species isolated from rice rhizosphere.</title>
        <authorList>
            <person name="Zhao J.J."/>
            <person name="Zhang J."/>
            <person name="Zhang R.J."/>
            <person name="Zhang C.W."/>
            <person name="Yin H.Q."/>
            <person name="Zhang X.X."/>
        </authorList>
    </citation>
    <scope>NUCLEOTIDE SEQUENCE [LARGE SCALE GENOMIC DNA]</scope>
    <source>
        <strain evidence="3 4">BSs20135</strain>
    </source>
</reference>